<protein>
    <submittedName>
        <fullName evidence="3">Uncharacterized protein</fullName>
    </submittedName>
</protein>
<reference evidence="3" key="3">
    <citation type="submission" date="2025-09" db="UniProtKB">
        <authorList>
            <consortium name="Ensembl"/>
        </authorList>
    </citation>
    <scope>IDENTIFICATION</scope>
</reference>
<dbReference type="Ensembl" id="ENSCJPT00005022853.1">
    <property type="protein sequence ID" value="ENSCJPP00005016234.1"/>
    <property type="gene ID" value="ENSCJPG00005013364.1"/>
</dbReference>
<name>A0A8C2YCG8_COTJA</name>
<feature type="signal peptide" evidence="2">
    <location>
        <begin position="1"/>
        <end position="26"/>
    </location>
</feature>
<reference evidence="3" key="1">
    <citation type="submission" date="2015-11" db="EMBL/GenBank/DDBJ databases">
        <authorList>
            <consortium name="International Coturnix japonica Genome Analysis Consortium"/>
            <person name="Warren W."/>
            <person name="Burt D.W."/>
            <person name="Antin P.B."/>
            <person name="Lanford R."/>
            <person name="Gros J."/>
            <person name="Wilson R.K."/>
        </authorList>
    </citation>
    <scope>NUCLEOTIDE SEQUENCE [LARGE SCALE GENOMIC DNA]</scope>
</reference>
<dbReference type="PANTHER" id="PTHR36878:SF1">
    <property type="entry name" value="SMALL INTEGRAL MEMBRANE PROTEIN 30"/>
    <property type="match status" value="1"/>
</dbReference>
<dbReference type="GeneTree" id="ENSGT01040000241896"/>
<evidence type="ECO:0000313" key="4">
    <source>
        <dbReference type="Proteomes" id="UP000694412"/>
    </source>
</evidence>
<proteinExistence type="predicted"/>
<keyword evidence="1" id="KW-0812">Transmembrane</keyword>
<feature type="transmembrane region" description="Helical" evidence="1">
    <location>
        <begin position="36"/>
        <end position="60"/>
    </location>
</feature>
<organism evidence="3 4">
    <name type="scientific">Coturnix japonica</name>
    <name type="common">Japanese quail</name>
    <name type="synonym">Coturnix coturnix japonica</name>
    <dbReference type="NCBI Taxonomy" id="93934"/>
    <lineage>
        <taxon>Eukaryota</taxon>
        <taxon>Metazoa</taxon>
        <taxon>Chordata</taxon>
        <taxon>Craniata</taxon>
        <taxon>Vertebrata</taxon>
        <taxon>Euteleostomi</taxon>
        <taxon>Archelosauria</taxon>
        <taxon>Archosauria</taxon>
        <taxon>Dinosauria</taxon>
        <taxon>Saurischia</taxon>
        <taxon>Theropoda</taxon>
        <taxon>Coelurosauria</taxon>
        <taxon>Aves</taxon>
        <taxon>Neognathae</taxon>
        <taxon>Galloanserae</taxon>
        <taxon>Galliformes</taxon>
        <taxon>Phasianidae</taxon>
        <taxon>Perdicinae</taxon>
        <taxon>Coturnix</taxon>
    </lineage>
</organism>
<evidence type="ECO:0000256" key="2">
    <source>
        <dbReference type="SAM" id="SignalP"/>
    </source>
</evidence>
<dbReference type="Proteomes" id="UP000694412">
    <property type="component" value="Chromosome 1"/>
</dbReference>
<feature type="chain" id="PRO_5034657671" evidence="2">
    <location>
        <begin position="27"/>
        <end position="100"/>
    </location>
</feature>
<keyword evidence="4" id="KW-1185">Reference proteome</keyword>
<keyword evidence="1" id="KW-0472">Membrane</keyword>
<dbReference type="PANTHER" id="PTHR36878">
    <property type="entry name" value="SMALL INTEGRAL MEMBRANE PROTEIN 30"/>
    <property type="match status" value="1"/>
</dbReference>
<reference evidence="3" key="2">
    <citation type="submission" date="2025-08" db="UniProtKB">
        <authorList>
            <consortium name="Ensembl"/>
        </authorList>
    </citation>
    <scope>IDENTIFICATION</scope>
</reference>
<dbReference type="InterPro" id="IPR031742">
    <property type="entry name" value="DUF4730"/>
</dbReference>
<sequence>MSSTGCTSKLLLVLTSLLLVLPAVEAMDAGDTIAFLLGLAVSVIGFCACLGKLEAFIFLLDCEFSALLRSCLCVRKAIYGSFLAETQVYKGPFSSEEKMF</sequence>
<dbReference type="AlphaFoldDB" id="A0A8C2YCG8"/>
<evidence type="ECO:0000256" key="1">
    <source>
        <dbReference type="SAM" id="Phobius"/>
    </source>
</evidence>
<evidence type="ECO:0000313" key="3">
    <source>
        <dbReference type="Ensembl" id="ENSCJPP00005016234.1"/>
    </source>
</evidence>
<dbReference type="Pfam" id="PF15873">
    <property type="entry name" value="DUF4730"/>
    <property type="match status" value="1"/>
</dbReference>
<accession>A0A8C2YCG8</accession>
<keyword evidence="2" id="KW-0732">Signal</keyword>
<keyword evidence="1" id="KW-1133">Transmembrane helix</keyword>